<evidence type="ECO:0000256" key="1">
    <source>
        <dbReference type="ARBA" id="ARBA00010641"/>
    </source>
</evidence>
<dbReference type="Proteomes" id="UP000030185">
    <property type="component" value="Unassembled WGS sequence"/>
</dbReference>
<dbReference type="SUPFAM" id="SSF88946">
    <property type="entry name" value="Sigma2 domain of RNA polymerase sigma factors"/>
    <property type="match status" value="1"/>
</dbReference>
<dbReference type="SUPFAM" id="SSF88659">
    <property type="entry name" value="Sigma3 and sigma4 domains of RNA polymerase sigma factors"/>
    <property type="match status" value="1"/>
</dbReference>
<feature type="domain" description="RNA polymerase sigma-70 region 2" evidence="6">
    <location>
        <begin position="11"/>
        <end position="75"/>
    </location>
</feature>
<dbReference type="Gene3D" id="1.10.1740.10">
    <property type="match status" value="1"/>
</dbReference>
<evidence type="ECO:0000256" key="2">
    <source>
        <dbReference type="ARBA" id="ARBA00023015"/>
    </source>
</evidence>
<evidence type="ECO:0000256" key="3">
    <source>
        <dbReference type="ARBA" id="ARBA00023082"/>
    </source>
</evidence>
<dbReference type="InterPro" id="IPR014284">
    <property type="entry name" value="RNA_pol_sigma-70_dom"/>
</dbReference>
<dbReference type="EMBL" id="BBLT01000001">
    <property type="protein sequence ID" value="GAL83217.1"/>
    <property type="molecule type" value="Genomic_DNA"/>
</dbReference>
<sequence length="166" mass="19708">MICTREYNTAVKEYSRNIFRYVYKCIKDEDEAKDIVQDCYLKLWTHRANVNPDKVKYWLFTTAHNTMLNHLKKSSKVVPMEGLSNIDPFVVPNDGFDLKGLIDKSLDLLPQVQKTIIILRDLEGYNYNEIGEMMELSESQVKVYLFRARQKMKESLKEFNKYYENN</sequence>
<dbReference type="InterPro" id="IPR013324">
    <property type="entry name" value="RNA_pol_sigma_r3/r4-like"/>
</dbReference>
<protein>
    <submittedName>
        <fullName evidence="8">RNA polymerase sigma factor sigM</fullName>
    </submittedName>
</protein>
<dbReference type="Pfam" id="PF04542">
    <property type="entry name" value="Sigma70_r2"/>
    <property type="match status" value="1"/>
</dbReference>
<dbReference type="InterPro" id="IPR013325">
    <property type="entry name" value="RNA_pol_sigma_r2"/>
</dbReference>
<dbReference type="InterPro" id="IPR039425">
    <property type="entry name" value="RNA_pol_sigma-70-like"/>
</dbReference>
<gene>
    <name evidence="8" type="ORF">MYP_443</name>
</gene>
<comment type="similarity">
    <text evidence="1">Belongs to the sigma-70 factor family. ECF subfamily.</text>
</comment>
<dbReference type="InterPro" id="IPR007627">
    <property type="entry name" value="RNA_pol_sigma70_r2"/>
</dbReference>
<dbReference type="NCBIfam" id="TIGR02937">
    <property type="entry name" value="sigma70-ECF"/>
    <property type="match status" value="1"/>
</dbReference>
<evidence type="ECO:0000259" key="6">
    <source>
        <dbReference type="Pfam" id="PF04542"/>
    </source>
</evidence>
<comment type="caution">
    <text evidence="8">The sequence shown here is derived from an EMBL/GenBank/DDBJ whole genome shotgun (WGS) entry which is preliminary data.</text>
</comment>
<evidence type="ECO:0000256" key="5">
    <source>
        <dbReference type="ARBA" id="ARBA00023163"/>
    </source>
</evidence>
<reference evidence="8 9" key="1">
    <citation type="submission" date="2014-09" db="EMBL/GenBank/DDBJ databases">
        <title>Sporocytophaga myxococcoides PG-01 genome sequencing.</title>
        <authorList>
            <person name="Liu L."/>
            <person name="Gao P.J."/>
            <person name="Chen G.J."/>
            <person name="Wang L.S."/>
        </authorList>
    </citation>
    <scope>NUCLEOTIDE SEQUENCE [LARGE SCALE GENOMIC DNA]</scope>
    <source>
        <strain evidence="8 9">PG-01</strain>
    </source>
</reference>
<dbReference type="GO" id="GO:0006352">
    <property type="term" value="P:DNA-templated transcription initiation"/>
    <property type="evidence" value="ECO:0007669"/>
    <property type="project" value="InterPro"/>
</dbReference>
<dbReference type="AlphaFoldDB" id="A0A098L9E5"/>
<dbReference type="PANTHER" id="PTHR43133:SF8">
    <property type="entry name" value="RNA POLYMERASE SIGMA FACTOR HI_1459-RELATED"/>
    <property type="match status" value="1"/>
</dbReference>
<dbReference type="PANTHER" id="PTHR43133">
    <property type="entry name" value="RNA POLYMERASE ECF-TYPE SIGMA FACTO"/>
    <property type="match status" value="1"/>
</dbReference>
<dbReference type="InterPro" id="IPR013249">
    <property type="entry name" value="RNA_pol_sigma70_r4_t2"/>
</dbReference>
<keyword evidence="9" id="KW-1185">Reference proteome</keyword>
<dbReference type="Gene3D" id="1.10.10.10">
    <property type="entry name" value="Winged helix-like DNA-binding domain superfamily/Winged helix DNA-binding domain"/>
    <property type="match status" value="1"/>
</dbReference>
<dbReference type="CDD" id="cd06171">
    <property type="entry name" value="Sigma70_r4"/>
    <property type="match status" value="1"/>
</dbReference>
<evidence type="ECO:0000259" key="7">
    <source>
        <dbReference type="Pfam" id="PF08281"/>
    </source>
</evidence>
<keyword evidence="4" id="KW-0238">DNA-binding</keyword>
<feature type="domain" description="RNA polymerase sigma factor 70 region 4 type 2" evidence="7">
    <location>
        <begin position="101"/>
        <end position="152"/>
    </location>
</feature>
<dbReference type="GO" id="GO:0016987">
    <property type="term" value="F:sigma factor activity"/>
    <property type="evidence" value="ECO:0007669"/>
    <property type="project" value="UniProtKB-KW"/>
</dbReference>
<evidence type="ECO:0000256" key="4">
    <source>
        <dbReference type="ARBA" id="ARBA00023125"/>
    </source>
</evidence>
<proteinExistence type="inferred from homology"/>
<dbReference type="STRING" id="153721.MYP_443"/>
<evidence type="ECO:0000313" key="8">
    <source>
        <dbReference type="EMBL" id="GAL83217.1"/>
    </source>
</evidence>
<accession>A0A098L9E5</accession>
<dbReference type="RefSeq" id="WP_045457767.1">
    <property type="nucleotide sequence ID" value="NZ_BBLT01000001.1"/>
</dbReference>
<dbReference type="GO" id="GO:0003677">
    <property type="term" value="F:DNA binding"/>
    <property type="evidence" value="ECO:0007669"/>
    <property type="project" value="UniProtKB-KW"/>
</dbReference>
<keyword evidence="3" id="KW-0731">Sigma factor</keyword>
<dbReference type="InterPro" id="IPR036388">
    <property type="entry name" value="WH-like_DNA-bd_sf"/>
</dbReference>
<organism evidence="8 9">
    <name type="scientific">Sporocytophaga myxococcoides</name>
    <dbReference type="NCBI Taxonomy" id="153721"/>
    <lineage>
        <taxon>Bacteria</taxon>
        <taxon>Pseudomonadati</taxon>
        <taxon>Bacteroidota</taxon>
        <taxon>Cytophagia</taxon>
        <taxon>Cytophagales</taxon>
        <taxon>Cytophagaceae</taxon>
        <taxon>Sporocytophaga</taxon>
    </lineage>
</organism>
<keyword evidence="5" id="KW-0804">Transcription</keyword>
<name>A0A098L9E5_9BACT</name>
<keyword evidence="2" id="KW-0805">Transcription regulation</keyword>
<dbReference type="eggNOG" id="COG1595">
    <property type="taxonomic scope" value="Bacteria"/>
</dbReference>
<dbReference type="Pfam" id="PF08281">
    <property type="entry name" value="Sigma70_r4_2"/>
    <property type="match status" value="1"/>
</dbReference>
<dbReference type="OrthoDB" id="795989at2"/>
<evidence type="ECO:0000313" key="9">
    <source>
        <dbReference type="Proteomes" id="UP000030185"/>
    </source>
</evidence>